<accession>A0ABW5G025</accession>
<keyword evidence="9" id="KW-1185">Reference proteome</keyword>
<dbReference type="InterPro" id="IPR013324">
    <property type="entry name" value="RNA_pol_sigma_r3/r4-like"/>
</dbReference>
<reference evidence="9" key="1">
    <citation type="journal article" date="2019" name="Int. J. Syst. Evol. Microbiol.">
        <title>The Global Catalogue of Microorganisms (GCM) 10K type strain sequencing project: providing services to taxonomists for standard genome sequencing and annotation.</title>
        <authorList>
            <consortium name="The Broad Institute Genomics Platform"/>
            <consortium name="The Broad Institute Genome Sequencing Center for Infectious Disease"/>
            <person name="Wu L."/>
            <person name="Ma J."/>
        </authorList>
    </citation>
    <scope>NUCLEOTIDE SEQUENCE [LARGE SCALE GENOMIC DNA]</scope>
    <source>
        <strain evidence="9">CGMCC 4.7645</strain>
    </source>
</reference>
<evidence type="ECO:0000256" key="5">
    <source>
        <dbReference type="ARBA" id="ARBA00023163"/>
    </source>
</evidence>
<dbReference type="PANTHER" id="PTHR43133:SF52">
    <property type="entry name" value="ECF RNA POLYMERASE SIGMA FACTOR SIGL"/>
    <property type="match status" value="1"/>
</dbReference>
<name>A0ABW5G025_9PSEU</name>
<dbReference type="Pfam" id="PF08281">
    <property type="entry name" value="Sigma70_r4_2"/>
    <property type="match status" value="1"/>
</dbReference>
<evidence type="ECO:0000256" key="1">
    <source>
        <dbReference type="ARBA" id="ARBA00010641"/>
    </source>
</evidence>
<dbReference type="Gene3D" id="1.10.10.10">
    <property type="entry name" value="Winged helix-like DNA-binding domain superfamily/Winged helix DNA-binding domain"/>
    <property type="match status" value="1"/>
</dbReference>
<proteinExistence type="inferred from homology"/>
<dbReference type="RefSeq" id="WP_378268836.1">
    <property type="nucleotide sequence ID" value="NZ_JBHUKR010000020.1"/>
</dbReference>
<dbReference type="EMBL" id="JBHUKR010000020">
    <property type="protein sequence ID" value="MFD2420663.1"/>
    <property type="molecule type" value="Genomic_DNA"/>
</dbReference>
<keyword evidence="3" id="KW-0731">Sigma factor</keyword>
<feature type="domain" description="RNA polymerase sigma-70 region 2" evidence="6">
    <location>
        <begin position="21"/>
        <end position="87"/>
    </location>
</feature>
<gene>
    <name evidence="8" type="ORF">ACFSXZ_30475</name>
</gene>
<dbReference type="NCBIfam" id="TIGR02937">
    <property type="entry name" value="sigma70-ECF"/>
    <property type="match status" value="1"/>
</dbReference>
<evidence type="ECO:0000313" key="8">
    <source>
        <dbReference type="EMBL" id="MFD2420663.1"/>
    </source>
</evidence>
<comment type="caution">
    <text evidence="8">The sequence shown here is derived from an EMBL/GenBank/DDBJ whole genome shotgun (WGS) entry which is preliminary data.</text>
</comment>
<evidence type="ECO:0000256" key="2">
    <source>
        <dbReference type="ARBA" id="ARBA00023015"/>
    </source>
</evidence>
<evidence type="ECO:0000259" key="6">
    <source>
        <dbReference type="Pfam" id="PF04542"/>
    </source>
</evidence>
<dbReference type="InterPro" id="IPR036388">
    <property type="entry name" value="WH-like_DNA-bd_sf"/>
</dbReference>
<keyword evidence="4" id="KW-0238">DNA-binding</keyword>
<keyword evidence="2" id="KW-0805">Transcription regulation</keyword>
<dbReference type="SUPFAM" id="SSF88659">
    <property type="entry name" value="Sigma3 and sigma4 domains of RNA polymerase sigma factors"/>
    <property type="match status" value="1"/>
</dbReference>
<dbReference type="InterPro" id="IPR007627">
    <property type="entry name" value="RNA_pol_sigma70_r2"/>
</dbReference>
<dbReference type="Gene3D" id="1.10.1740.10">
    <property type="match status" value="1"/>
</dbReference>
<dbReference type="InterPro" id="IPR013325">
    <property type="entry name" value="RNA_pol_sigma_r2"/>
</dbReference>
<organism evidence="8 9">
    <name type="scientific">Amycolatopsis pigmentata</name>
    <dbReference type="NCBI Taxonomy" id="450801"/>
    <lineage>
        <taxon>Bacteria</taxon>
        <taxon>Bacillati</taxon>
        <taxon>Actinomycetota</taxon>
        <taxon>Actinomycetes</taxon>
        <taxon>Pseudonocardiales</taxon>
        <taxon>Pseudonocardiaceae</taxon>
        <taxon>Amycolatopsis</taxon>
    </lineage>
</organism>
<feature type="domain" description="RNA polymerase sigma factor 70 region 4 type 2" evidence="7">
    <location>
        <begin position="116"/>
        <end position="162"/>
    </location>
</feature>
<evidence type="ECO:0000313" key="9">
    <source>
        <dbReference type="Proteomes" id="UP001597417"/>
    </source>
</evidence>
<comment type="similarity">
    <text evidence="1">Belongs to the sigma-70 factor family. ECF subfamily.</text>
</comment>
<evidence type="ECO:0000256" key="3">
    <source>
        <dbReference type="ARBA" id="ARBA00023082"/>
    </source>
</evidence>
<dbReference type="PANTHER" id="PTHR43133">
    <property type="entry name" value="RNA POLYMERASE ECF-TYPE SIGMA FACTO"/>
    <property type="match status" value="1"/>
</dbReference>
<dbReference type="Proteomes" id="UP001597417">
    <property type="component" value="Unassembled WGS sequence"/>
</dbReference>
<dbReference type="InterPro" id="IPR039425">
    <property type="entry name" value="RNA_pol_sigma-70-like"/>
</dbReference>
<protein>
    <submittedName>
        <fullName evidence="8">Sigma-70 family RNA polymerase sigma factor</fullName>
    </submittedName>
</protein>
<sequence>MIFLGARRREETAGEALVRALFSEHAAAIAAHAFHLTGDRGMAEDIVQETVLRAWRNADRLLARQGSIRWWLLTVARNLAIDRIRLRGKHPETPDPETTSDVHHDHADHIVDAMTLSGALDHLPAVQREVVEQLYFLDRSVEETARTLGIPPGTVKSRSYYGKQALRGLLADRRAAQ</sequence>
<keyword evidence="5" id="KW-0804">Transcription</keyword>
<dbReference type="InterPro" id="IPR014284">
    <property type="entry name" value="RNA_pol_sigma-70_dom"/>
</dbReference>
<dbReference type="InterPro" id="IPR013249">
    <property type="entry name" value="RNA_pol_sigma70_r4_t2"/>
</dbReference>
<dbReference type="Pfam" id="PF04542">
    <property type="entry name" value="Sigma70_r2"/>
    <property type="match status" value="1"/>
</dbReference>
<dbReference type="SUPFAM" id="SSF88946">
    <property type="entry name" value="Sigma2 domain of RNA polymerase sigma factors"/>
    <property type="match status" value="1"/>
</dbReference>
<evidence type="ECO:0000256" key="4">
    <source>
        <dbReference type="ARBA" id="ARBA00023125"/>
    </source>
</evidence>
<evidence type="ECO:0000259" key="7">
    <source>
        <dbReference type="Pfam" id="PF08281"/>
    </source>
</evidence>